<evidence type="ECO:0000313" key="2">
    <source>
        <dbReference type="Proteomes" id="UP001233999"/>
    </source>
</evidence>
<organism evidence="1 2">
    <name type="scientific">Diploptera punctata</name>
    <name type="common">Pacific beetle cockroach</name>
    <dbReference type="NCBI Taxonomy" id="6984"/>
    <lineage>
        <taxon>Eukaryota</taxon>
        <taxon>Metazoa</taxon>
        <taxon>Ecdysozoa</taxon>
        <taxon>Arthropoda</taxon>
        <taxon>Hexapoda</taxon>
        <taxon>Insecta</taxon>
        <taxon>Pterygota</taxon>
        <taxon>Neoptera</taxon>
        <taxon>Polyneoptera</taxon>
        <taxon>Dictyoptera</taxon>
        <taxon>Blattodea</taxon>
        <taxon>Blaberoidea</taxon>
        <taxon>Blaberidae</taxon>
        <taxon>Diplopterinae</taxon>
        <taxon>Diploptera</taxon>
    </lineage>
</organism>
<sequence>MNKNRETMEIQMFMAEEEILKRSIIELEKKVAHKHDTLILTEIANSNSRTDITSTKNSSSLRRWLKISEKLNKVKFVNEEINLLHDGGSECVADGVAGSIQFHISLKFHNYDGQELVIDSLRVKLEDKFQENEIKSWLNVCMRHKDVQTLVRGIYSYEQWFSNRNYIVQSLRGADYGTYYTVEKSLDDGEMNIIARLKPRAQPLFTCKWSIMWNRASSSMSPSFVFCLSNRTRFFKENEYAFKILNSLNVTPQEVKEMWNRISLSLTVSSESETESES</sequence>
<protein>
    <submittedName>
        <fullName evidence="1">Uncharacterized protein</fullName>
    </submittedName>
</protein>
<keyword evidence="2" id="KW-1185">Reference proteome</keyword>
<name>A0AAD8E0Y4_DIPPU</name>
<comment type="caution">
    <text evidence="1">The sequence shown here is derived from an EMBL/GenBank/DDBJ whole genome shotgun (WGS) entry which is preliminary data.</text>
</comment>
<dbReference type="AlphaFoldDB" id="A0AAD8E0Y4"/>
<gene>
    <name evidence="1" type="ORF">L9F63_008966</name>
</gene>
<dbReference type="EMBL" id="JASPKZ010010687">
    <property type="protein sequence ID" value="KAJ9573625.1"/>
    <property type="molecule type" value="Genomic_DNA"/>
</dbReference>
<reference evidence="1" key="2">
    <citation type="submission" date="2023-05" db="EMBL/GenBank/DDBJ databases">
        <authorList>
            <person name="Fouks B."/>
        </authorList>
    </citation>
    <scope>NUCLEOTIDE SEQUENCE</scope>
    <source>
        <strain evidence="1">Stay&amp;Tobe</strain>
        <tissue evidence="1">Testes</tissue>
    </source>
</reference>
<dbReference type="Proteomes" id="UP001233999">
    <property type="component" value="Unassembled WGS sequence"/>
</dbReference>
<evidence type="ECO:0000313" key="1">
    <source>
        <dbReference type="EMBL" id="KAJ9573625.1"/>
    </source>
</evidence>
<reference evidence="1" key="1">
    <citation type="journal article" date="2023" name="IScience">
        <title>Live-bearing cockroach genome reveals convergent evolutionary mechanisms linked to viviparity in insects and beyond.</title>
        <authorList>
            <person name="Fouks B."/>
            <person name="Harrison M.C."/>
            <person name="Mikhailova A.A."/>
            <person name="Marchal E."/>
            <person name="English S."/>
            <person name="Carruthers M."/>
            <person name="Jennings E.C."/>
            <person name="Chiamaka E.L."/>
            <person name="Frigard R.A."/>
            <person name="Pippel M."/>
            <person name="Attardo G.M."/>
            <person name="Benoit J.B."/>
            <person name="Bornberg-Bauer E."/>
            <person name="Tobe S.S."/>
        </authorList>
    </citation>
    <scope>NUCLEOTIDE SEQUENCE</scope>
    <source>
        <strain evidence="1">Stay&amp;Tobe</strain>
    </source>
</reference>
<accession>A0AAD8E0Y4</accession>
<proteinExistence type="predicted"/>